<evidence type="ECO:0000256" key="1">
    <source>
        <dbReference type="SAM" id="MobiDB-lite"/>
    </source>
</evidence>
<evidence type="ECO:0000313" key="2">
    <source>
        <dbReference type="EMBL" id="UZJ33477.1"/>
    </source>
</evidence>
<protein>
    <submittedName>
        <fullName evidence="2">Uncharacterized protein</fullName>
    </submittedName>
</protein>
<feature type="compositionally biased region" description="Gly residues" evidence="1">
    <location>
        <begin position="32"/>
        <end position="46"/>
    </location>
</feature>
<proteinExistence type="predicted"/>
<accession>A0ABY6PK06</accession>
<reference evidence="2" key="1">
    <citation type="submission" date="2022-11" db="EMBL/GenBank/DDBJ databases">
        <title>Identification and genomic analyses of a novel endophytic actinobacterium Streptomyces endophytica sp. nov. with potential for biocontrol of Yam anthracnose.</title>
        <authorList>
            <person name="Huang X."/>
        </authorList>
    </citation>
    <scope>NUCLEOTIDE SEQUENCE</scope>
    <source>
        <strain evidence="2">HNM0140</strain>
    </source>
</reference>
<feature type="region of interest" description="Disordered" evidence="1">
    <location>
        <begin position="27"/>
        <end position="46"/>
    </location>
</feature>
<gene>
    <name evidence="2" type="ORF">OJ254_28385</name>
</gene>
<evidence type="ECO:0000313" key="3">
    <source>
        <dbReference type="Proteomes" id="UP001164959"/>
    </source>
</evidence>
<name>A0ABY6PK06_9ACTN</name>
<dbReference type="Proteomes" id="UP001164959">
    <property type="component" value="Chromosome"/>
</dbReference>
<dbReference type="RefSeq" id="WP_265364654.1">
    <property type="nucleotide sequence ID" value="NZ_CP110636.1"/>
</dbReference>
<keyword evidence="3" id="KW-1185">Reference proteome</keyword>
<dbReference type="EMBL" id="CP110636">
    <property type="protein sequence ID" value="UZJ33477.1"/>
    <property type="molecule type" value="Genomic_DNA"/>
</dbReference>
<organism evidence="2 3">
    <name type="scientific">Streptomyces endophytica</name>
    <dbReference type="NCBI Taxonomy" id="2991496"/>
    <lineage>
        <taxon>Bacteria</taxon>
        <taxon>Bacillati</taxon>
        <taxon>Actinomycetota</taxon>
        <taxon>Actinomycetes</taxon>
        <taxon>Kitasatosporales</taxon>
        <taxon>Streptomycetaceae</taxon>
        <taxon>Streptomyces</taxon>
    </lineage>
</organism>
<sequence length="46" mass="4701">MGDQMLLGGPDGMCGVAGLSQRRELWGESGQQAGGEFFGNNGGDGR</sequence>